<dbReference type="CDD" id="cd09810">
    <property type="entry name" value="LPOR_like_SDR_c_like"/>
    <property type="match status" value="1"/>
</dbReference>
<comment type="pathway">
    <text evidence="1">Porphyrin-containing compound metabolism; chlorophyll biosynthesis.</text>
</comment>
<dbReference type="UniPathway" id="UPA00668"/>
<comment type="caution">
    <text evidence="9">The sequence shown here is derived from an EMBL/GenBank/DDBJ whole genome shotgun (WGS) entry which is preliminary data.</text>
</comment>
<feature type="region of interest" description="Disordered" evidence="8">
    <location>
        <begin position="1"/>
        <end position="30"/>
    </location>
</feature>
<dbReference type="InterPro" id="IPR002347">
    <property type="entry name" value="SDR_fam"/>
</dbReference>
<dbReference type="OrthoDB" id="191139at2759"/>
<proteinExistence type="inferred from homology"/>
<reference evidence="9 10" key="2">
    <citation type="journal article" date="2014" name="BMC Genomics">
        <title>An improved genome of the model marine alga Ostreococcus tauri unfolds by assessing Illumina de novo assemblies.</title>
        <authorList>
            <person name="Blanc-Mathieu R."/>
            <person name="Verhelst B."/>
            <person name="Derelle E."/>
            <person name="Rombauts S."/>
            <person name="Bouget F.Y."/>
            <person name="Carre I."/>
            <person name="Chateau A."/>
            <person name="Eyre-Walker A."/>
            <person name="Grimsley N."/>
            <person name="Moreau H."/>
            <person name="Piegu B."/>
            <person name="Rivals E."/>
            <person name="Schackwitz W."/>
            <person name="Van de Peer Y."/>
            <person name="Piganeau G."/>
        </authorList>
    </citation>
    <scope>NUCLEOTIDE SEQUENCE [LARGE SCALE GENOMIC DNA]</scope>
    <source>
        <strain evidence="10">OTTH 0595 / CCAP 157/2 / RCC745</strain>
    </source>
</reference>
<reference evidence="10" key="1">
    <citation type="journal article" date="2006" name="Proc. Natl. Acad. Sci. U.S.A.">
        <title>Genome analysis of the smallest free-living eukaryote Ostreococcus tauri unveils many unique features.</title>
        <authorList>
            <person name="Derelle E."/>
            <person name="Ferraz C."/>
            <person name="Rombauts S."/>
            <person name="Rouze P."/>
            <person name="Worden A.Z."/>
            <person name="Robbens S."/>
            <person name="Partensky F."/>
            <person name="Degroeve S."/>
            <person name="Echeynie S."/>
            <person name="Cooke R."/>
            <person name="Saeys Y."/>
            <person name="Wuyts J."/>
            <person name="Jabbari K."/>
            <person name="Bowler C."/>
            <person name="Panaud O."/>
            <person name="Piegu B."/>
            <person name="Ball S.G."/>
            <person name="Ral J.-P."/>
            <person name="Bouget F.-Y."/>
            <person name="Piganeau G."/>
            <person name="De Baets B."/>
            <person name="Picard A."/>
            <person name="Delseny M."/>
            <person name="Demaille J."/>
            <person name="Van de Peer Y."/>
            <person name="Moreau H."/>
        </authorList>
    </citation>
    <scope>NUCLEOTIDE SEQUENCE [LARGE SCALE GENOMIC DNA]</scope>
    <source>
        <strain evidence="10">OTTH 0595 / CCAP 157/2 / RCC745</strain>
    </source>
</reference>
<keyword evidence="4" id="KW-0602">Photosynthesis</keyword>
<keyword evidence="6" id="KW-0560">Oxidoreductase</keyword>
<keyword evidence="5" id="KW-0521">NADP</keyword>
<dbReference type="GO" id="GO:0015995">
    <property type="term" value="P:chlorophyll biosynthetic process"/>
    <property type="evidence" value="ECO:0007669"/>
    <property type="project" value="UniProtKB-UniPathway"/>
</dbReference>
<keyword evidence="7" id="KW-0149">Chlorophyll biosynthesis</keyword>
<evidence type="ECO:0000256" key="7">
    <source>
        <dbReference type="ARBA" id="ARBA00023171"/>
    </source>
</evidence>
<dbReference type="InParanoid" id="A0A090M6T7"/>
<evidence type="ECO:0000256" key="4">
    <source>
        <dbReference type="ARBA" id="ARBA00022531"/>
    </source>
</evidence>
<dbReference type="PANTHER" id="PTHR44419:SF19">
    <property type="entry name" value="PROTOCHLOROPHYLLIDE REDUCTASE A, CHLOROPLASTIC"/>
    <property type="match status" value="1"/>
</dbReference>
<evidence type="ECO:0000256" key="1">
    <source>
        <dbReference type="ARBA" id="ARBA00005173"/>
    </source>
</evidence>
<dbReference type="GeneID" id="9835109"/>
<evidence type="ECO:0000256" key="6">
    <source>
        <dbReference type="ARBA" id="ARBA00023002"/>
    </source>
</evidence>
<dbReference type="PANTHER" id="PTHR44419">
    <property type="entry name" value="PROTOCHLOROPHYLLIDE REDUCTASE C, CHLOROPLASTIC"/>
    <property type="match status" value="1"/>
</dbReference>
<dbReference type="EC" id="1.3.1.33" evidence="3"/>
<dbReference type="InterPro" id="IPR005979">
    <property type="entry name" value="Prochl_reduct"/>
</dbReference>
<dbReference type="AlphaFoldDB" id="A0A090M6T7"/>
<dbReference type="SUPFAM" id="SSF51735">
    <property type="entry name" value="NAD(P)-binding Rossmann-fold domains"/>
    <property type="match status" value="1"/>
</dbReference>
<evidence type="ECO:0000313" key="10">
    <source>
        <dbReference type="Proteomes" id="UP000009170"/>
    </source>
</evidence>
<dbReference type="InterPro" id="IPR036291">
    <property type="entry name" value="NAD(P)-bd_dom_sf"/>
</dbReference>
<comment type="similarity">
    <text evidence="2">Belongs to the short-chain dehydrogenases/reductases (SDR) family. POR subfamily.</text>
</comment>
<evidence type="ECO:0000256" key="5">
    <source>
        <dbReference type="ARBA" id="ARBA00022857"/>
    </source>
</evidence>
<evidence type="ECO:0000256" key="8">
    <source>
        <dbReference type="SAM" id="MobiDB-lite"/>
    </source>
</evidence>
<gene>
    <name evidence="9" type="ORF">OT_ostta05g00530</name>
</gene>
<dbReference type="KEGG" id="ota:OT_ostta05g00530"/>
<evidence type="ECO:0000256" key="2">
    <source>
        <dbReference type="ARBA" id="ARBA00005821"/>
    </source>
</evidence>
<organism evidence="9 10">
    <name type="scientific">Ostreococcus tauri</name>
    <name type="common">Marine green alga</name>
    <dbReference type="NCBI Taxonomy" id="70448"/>
    <lineage>
        <taxon>Eukaryota</taxon>
        <taxon>Viridiplantae</taxon>
        <taxon>Chlorophyta</taxon>
        <taxon>Mamiellophyceae</taxon>
        <taxon>Mamiellales</taxon>
        <taxon>Bathycoccaceae</taxon>
        <taxon>Ostreococcus</taxon>
    </lineage>
</organism>
<dbReference type="Gene3D" id="3.40.50.720">
    <property type="entry name" value="NAD(P)-binding Rossmann-like Domain"/>
    <property type="match status" value="1"/>
</dbReference>
<dbReference type="GO" id="GO:0015979">
    <property type="term" value="P:photosynthesis"/>
    <property type="evidence" value="ECO:0007669"/>
    <property type="project" value="UniProtKB-KW"/>
</dbReference>
<protein>
    <recommendedName>
        <fullName evidence="3">protochlorophyllide reductase</fullName>
        <ecNumber evidence="3">1.3.1.33</ecNumber>
    </recommendedName>
</protein>
<dbReference type="RefSeq" id="XP_003079151.2">
    <property type="nucleotide sequence ID" value="XM_003079103.2"/>
</dbReference>
<dbReference type="GO" id="GO:0016630">
    <property type="term" value="F:protochlorophyllide reductase activity"/>
    <property type="evidence" value="ECO:0007669"/>
    <property type="project" value="UniProtKB-EC"/>
</dbReference>
<evidence type="ECO:0000313" key="9">
    <source>
        <dbReference type="EMBL" id="CEF97834.1"/>
    </source>
</evidence>
<dbReference type="EMBL" id="CAID01000005">
    <property type="protein sequence ID" value="CEF97834.1"/>
    <property type="molecule type" value="Genomic_DNA"/>
</dbReference>
<keyword evidence="10" id="KW-1185">Reference proteome</keyword>
<dbReference type="Proteomes" id="UP000009170">
    <property type="component" value="Unassembled WGS sequence"/>
</dbReference>
<evidence type="ECO:0000256" key="3">
    <source>
        <dbReference type="ARBA" id="ARBA00012006"/>
    </source>
</evidence>
<dbReference type="STRING" id="70448.A0A090M6T7"/>
<name>A0A090M6T7_OSTTA</name>
<dbReference type="PRINTS" id="PR00081">
    <property type="entry name" value="GDHRDH"/>
</dbReference>
<dbReference type="Pfam" id="PF00106">
    <property type="entry name" value="adh_short"/>
    <property type="match status" value="1"/>
</dbReference>
<accession>A0A090M6T7</accession>
<sequence length="387" mass="41896">MSGAIASRARGVIPRRATKGSTPRSRARARASTRRDVLIAWPLLYAALNRIADAERVEASEGGKKRVVITGANSGIGLSAATTLALSGEWTVALACRTKEKSEQARAEMVSRGVAESDVECYECDLADLDSVRACARELRRNGSIDALALNAGVEFSGDPVVHRTAQGLEETVGVNHLGHFLLTNLLLEDLERSELAHPRIVVTASEVHDPASPGGSVGNGATLGSLEGFERDGKRFEMADGGNFDADKAYKDSKLMNMLFTYELERRLRERGSKITVNAFGPGLITRTGLFRHQNPLFVKVFDFATNEVFHVAETVDRGGDCLVYMLEEPSLEGVGGVYFNNGLAPGTPPTGHKFERTDSSVESNNQDEARKLWVISEDFVGLNSN</sequence>